<dbReference type="Gene3D" id="2.40.30.160">
    <property type="match status" value="1"/>
</dbReference>
<dbReference type="KEGG" id="rvi:RVIR1_03530"/>
<dbReference type="NCBIfam" id="TIGR03317">
    <property type="entry name" value="ygfZ_signature"/>
    <property type="match status" value="1"/>
</dbReference>
<dbReference type="Pfam" id="PF01571">
    <property type="entry name" value="GCV_T"/>
    <property type="match status" value="1"/>
</dbReference>
<proteinExistence type="predicted"/>
<dbReference type="PANTHER" id="PTHR22602:SF0">
    <property type="entry name" value="TRANSFERASE CAF17, MITOCHONDRIAL-RELATED"/>
    <property type="match status" value="1"/>
</dbReference>
<dbReference type="Gene3D" id="3.30.70.1630">
    <property type="match status" value="1"/>
</dbReference>
<dbReference type="PANTHER" id="PTHR22602">
    <property type="entry name" value="TRANSFERASE CAF17, MITOCHONDRIAL-RELATED"/>
    <property type="match status" value="1"/>
</dbReference>
<evidence type="ECO:0000313" key="2">
    <source>
        <dbReference type="EMBL" id="BBB14872.1"/>
    </source>
</evidence>
<dbReference type="Gene3D" id="3.30.70.1400">
    <property type="entry name" value="Aminomethyltransferase beta-barrel domains"/>
    <property type="match status" value="1"/>
</dbReference>
<dbReference type="InterPro" id="IPR006222">
    <property type="entry name" value="GCVT_N"/>
</dbReference>
<dbReference type="InterPro" id="IPR017703">
    <property type="entry name" value="YgfZ/GCV_T_CS"/>
</dbReference>
<reference evidence="2 3" key="1">
    <citation type="submission" date="2017-03" db="EMBL/GenBank/DDBJ databases">
        <title>The genome sequence of Candidatus Rickettsiella viridis.</title>
        <authorList>
            <person name="Nikoh N."/>
            <person name="Tsuchida T."/>
            <person name="Yamaguchi K."/>
            <person name="Maeda T."/>
            <person name="Shigenobu S."/>
            <person name="Fukatsu T."/>
        </authorList>
    </citation>
    <scope>NUCLEOTIDE SEQUENCE [LARGE SCALE GENOMIC DNA]</scope>
    <source>
        <strain evidence="2 3">Ap-RA04</strain>
    </source>
</reference>
<keyword evidence="3" id="KW-1185">Reference proteome</keyword>
<evidence type="ECO:0000259" key="1">
    <source>
        <dbReference type="Pfam" id="PF01571"/>
    </source>
</evidence>
<dbReference type="EMBL" id="AP018005">
    <property type="protein sequence ID" value="BBB14872.1"/>
    <property type="molecule type" value="Genomic_DNA"/>
</dbReference>
<dbReference type="Proteomes" id="UP000282483">
    <property type="component" value="Chromosome"/>
</dbReference>
<dbReference type="RefSeq" id="WP_126322383.1">
    <property type="nucleotide sequence ID" value="NZ_AP018005.1"/>
</dbReference>
<dbReference type="SUPFAM" id="SSF103025">
    <property type="entry name" value="Folate-binding domain"/>
    <property type="match status" value="1"/>
</dbReference>
<protein>
    <submittedName>
        <fullName evidence="2">tRNA-modifying protein YgfZ</fullName>
    </submittedName>
</protein>
<accession>A0A2Z5V319</accession>
<sequence>MVKTTTKNGKIDLTDFGIIQVSGKKAKLFLQGQLTCNVEEVDENQTRLGAHCDAKGRIQATLRLFFYQDAYYFLLPRTMLSHLLQCLKKYAVFSAVNLTDVTQHWKIIGLIGDSSAELLRQHTLFPEQTNSLSASASLICLAIPGSTPRFILLTPDEKSAFFIHTVEELPLSDWYLRDIIAGIPSIYPETIAQFTPHQLNYPAIGGVSFNKGCYIGQEIIARTHYLGQSKSRLYRVAFQANHQFPPGTAIQNEQGVRQGTLIMSANTEKDGYQALVCLQSQAISHTIHLESSQGPALQLLELPIILQE</sequence>
<dbReference type="InterPro" id="IPR045179">
    <property type="entry name" value="YgfZ/GcvT"/>
</dbReference>
<evidence type="ECO:0000313" key="3">
    <source>
        <dbReference type="Proteomes" id="UP000282483"/>
    </source>
</evidence>
<gene>
    <name evidence="2" type="primary">ygfZ</name>
    <name evidence="2" type="ORF">RVIR1_03530</name>
</gene>
<dbReference type="AlphaFoldDB" id="A0A2Z5V319"/>
<feature type="domain" description="GCVT N-terminal" evidence="1">
    <location>
        <begin position="4"/>
        <end position="123"/>
    </location>
</feature>
<dbReference type="OrthoDB" id="9796287at2"/>
<name>A0A2Z5V319_9COXI</name>
<organism evidence="2 3">
    <name type="scientific">Candidatus Rickettsiella viridis</name>
    <dbReference type="NCBI Taxonomy" id="676208"/>
    <lineage>
        <taxon>Bacteria</taxon>
        <taxon>Pseudomonadati</taxon>
        <taxon>Pseudomonadota</taxon>
        <taxon>Gammaproteobacteria</taxon>
        <taxon>Legionellales</taxon>
        <taxon>Coxiellaceae</taxon>
        <taxon>Rickettsiella</taxon>
    </lineage>
</organism>
<dbReference type="GO" id="GO:0016226">
    <property type="term" value="P:iron-sulfur cluster assembly"/>
    <property type="evidence" value="ECO:0007669"/>
    <property type="project" value="TreeGrafter"/>
</dbReference>